<accession>A0AAN9AFZ6</accession>
<dbReference type="EMBL" id="JAXCGZ010000779">
    <property type="protein sequence ID" value="KAK7085582.1"/>
    <property type="molecule type" value="Genomic_DNA"/>
</dbReference>
<keyword evidence="3" id="KW-1185">Reference proteome</keyword>
<protein>
    <submittedName>
        <fullName evidence="2">Uncharacterized protein</fullName>
    </submittedName>
</protein>
<evidence type="ECO:0000313" key="3">
    <source>
        <dbReference type="Proteomes" id="UP001381693"/>
    </source>
</evidence>
<evidence type="ECO:0000256" key="1">
    <source>
        <dbReference type="SAM" id="MobiDB-lite"/>
    </source>
</evidence>
<organism evidence="2 3">
    <name type="scientific">Halocaridina rubra</name>
    <name type="common">Hawaiian red shrimp</name>
    <dbReference type="NCBI Taxonomy" id="373956"/>
    <lineage>
        <taxon>Eukaryota</taxon>
        <taxon>Metazoa</taxon>
        <taxon>Ecdysozoa</taxon>
        <taxon>Arthropoda</taxon>
        <taxon>Crustacea</taxon>
        <taxon>Multicrustacea</taxon>
        <taxon>Malacostraca</taxon>
        <taxon>Eumalacostraca</taxon>
        <taxon>Eucarida</taxon>
        <taxon>Decapoda</taxon>
        <taxon>Pleocyemata</taxon>
        <taxon>Caridea</taxon>
        <taxon>Atyoidea</taxon>
        <taxon>Atyidae</taxon>
        <taxon>Halocaridina</taxon>
    </lineage>
</organism>
<dbReference type="AlphaFoldDB" id="A0AAN9AFZ6"/>
<dbReference type="Proteomes" id="UP001381693">
    <property type="component" value="Unassembled WGS sequence"/>
</dbReference>
<evidence type="ECO:0000313" key="2">
    <source>
        <dbReference type="EMBL" id="KAK7085582.1"/>
    </source>
</evidence>
<feature type="region of interest" description="Disordered" evidence="1">
    <location>
        <begin position="1"/>
        <end position="50"/>
    </location>
</feature>
<name>A0AAN9AFZ6_HALRR</name>
<comment type="caution">
    <text evidence="2">The sequence shown here is derived from an EMBL/GenBank/DDBJ whole genome shotgun (WGS) entry which is preliminary data.</text>
</comment>
<sequence>MASYSTSSGINQDTSLETSLENTITPSGTSTESTYNATGESSKTTLISSDSNEFTTIPVTSEAHNTHENLSSLEGTSEISTVTYSSISELEPTYTGSSDDCITAPTDITKRIEDLNRELGDVQAQIEIVTKELADCYNNKEKLDEVQRLTVDLGNLYEELKSIVAALGDLPGPRRRFLISSSVLPMLDSVHIRSGAGCLEKADSLLAPLVAMESALGSLENNPTDSGIREKISCAAYQSIHSFSKVARGLSTMDKEEKSAIQEILHKITESKLKSLTKLLSQNEESSLVQESDLQGKLLRLRDKQTDIQQELKQYESYEV</sequence>
<proteinExistence type="predicted"/>
<reference evidence="2 3" key="1">
    <citation type="submission" date="2023-11" db="EMBL/GenBank/DDBJ databases">
        <title>Halocaridina rubra genome assembly.</title>
        <authorList>
            <person name="Smith C."/>
        </authorList>
    </citation>
    <scope>NUCLEOTIDE SEQUENCE [LARGE SCALE GENOMIC DNA]</scope>
    <source>
        <strain evidence="2">EP-1</strain>
        <tissue evidence="2">Whole</tissue>
    </source>
</reference>
<gene>
    <name evidence="2" type="ORF">SK128_013302</name>
</gene>